<dbReference type="AlphaFoldDB" id="A0A7S1IDC8"/>
<reference evidence="2" key="1">
    <citation type="submission" date="2021-01" db="EMBL/GenBank/DDBJ databases">
        <authorList>
            <person name="Corre E."/>
            <person name="Pelletier E."/>
            <person name="Niang G."/>
            <person name="Scheremetjew M."/>
            <person name="Finn R."/>
            <person name="Kale V."/>
            <person name="Holt S."/>
            <person name="Cochrane G."/>
            <person name="Meng A."/>
            <person name="Brown T."/>
            <person name="Cohen L."/>
        </authorList>
    </citation>
    <scope>NUCLEOTIDE SEQUENCE</scope>
    <source>
        <strain evidence="2">NIES-381</strain>
    </source>
</reference>
<dbReference type="EMBL" id="HBGA01054352">
    <property type="protein sequence ID" value="CAD9008896.1"/>
    <property type="molecule type" value="Transcribed_RNA"/>
</dbReference>
<name>A0A7S1IDC8_9EUGL</name>
<feature type="region of interest" description="Disordered" evidence="1">
    <location>
        <begin position="406"/>
        <end position="512"/>
    </location>
</feature>
<evidence type="ECO:0000256" key="1">
    <source>
        <dbReference type="SAM" id="MobiDB-lite"/>
    </source>
</evidence>
<evidence type="ECO:0000313" key="2">
    <source>
        <dbReference type="EMBL" id="CAD9008896.1"/>
    </source>
</evidence>
<feature type="region of interest" description="Disordered" evidence="1">
    <location>
        <begin position="282"/>
        <end position="335"/>
    </location>
</feature>
<accession>A0A7S1IDC8</accession>
<proteinExistence type="predicted"/>
<organism evidence="2">
    <name type="scientific">Eutreptiella gymnastica</name>
    <dbReference type="NCBI Taxonomy" id="73025"/>
    <lineage>
        <taxon>Eukaryota</taxon>
        <taxon>Discoba</taxon>
        <taxon>Euglenozoa</taxon>
        <taxon>Euglenida</taxon>
        <taxon>Spirocuta</taxon>
        <taxon>Euglenophyceae</taxon>
        <taxon>Eutreptiales</taxon>
        <taxon>Eutreptiaceae</taxon>
        <taxon>Eutreptiella</taxon>
    </lineage>
</organism>
<gene>
    <name evidence="2" type="ORF">EGYM00392_LOCUS19990</name>
</gene>
<feature type="region of interest" description="Disordered" evidence="1">
    <location>
        <begin position="1"/>
        <end position="31"/>
    </location>
</feature>
<feature type="compositionally biased region" description="Low complexity" evidence="1">
    <location>
        <begin position="286"/>
        <end position="300"/>
    </location>
</feature>
<sequence length="550" mass="61572">MVHTDSPLEGLGLHPTPHGSPEAELSSRQTGVEEQEAWSPNFAFCPRQPKGHQITTSVIEHLYSINPITGRNAILIVIQVLKSRANYMKFWRFRKSVKTGYRLYRFFKDKIMKKKQKLQHLLEHWAQAELHTDAFFAPSLHLRPGGPSGAEELPIWRVIGRAIPAAQKVPIVQLLYRQRQRDFSTAWRAWRRRCEEEGCGALQRMQLRRDQRVLVKGIGQLKLHGNFPGGVQALLSLGRNPVAERLLQEEPSFDWAPECILSVKPSTRSQWLNLIHDSTISKGRQRASSGSASRGPSPAAIQDSNNSKGRRHANSLGPSPAPGPELPELPEVAPPCNDDELLVEYKLSARAHLLEQEKKQEALAAKLKENEDHFLRHRKKRTPQTYPVPLIRMHEGKPVLAKLAHIPVPPQPDQRPGASFGPKELGLAQPAKRRRPQPLAQPRESCHGPQGPGQPTPKIPSSGRSRYRAKSAPYPRRNHRAGVRLEGLDLGRGVPRRSTSQQSFHESLPRLNPIPPAQIPTVQAPRGYLAALSSTPTVEAAFCTQMQEPL</sequence>
<protein>
    <submittedName>
        <fullName evidence="2">Uncharacterized protein</fullName>
    </submittedName>
</protein>